<feature type="region of interest" description="Disordered" evidence="1">
    <location>
        <begin position="1"/>
        <end position="36"/>
    </location>
</feature>
<evidence type="ECO:0000313" key="2">
    <source>
        <dbReference type="EMBL" id="KAG5854839.1"/>
    </source>
</evidence>
<dbReference type="PANTHER" id="PTHR33332">
    <property type="entry name" value="REVERSE TRANSCRIPTASE DOMAIN-CONTAINING PROTEIN"/>
    <property type="match status" value="1"/>
</dbReference>
<gene>
    <name evidence="2" type="ORF">ANANG_G00042080</name>
</gene>
<name>A0A9D3MTC5_ANGAN</name>
<keyword evidence="3" id="KW-1185">Reference proteome</keyword>
<sequence length="245" mass="27507">LPVIFQKSPHHPHSEETNTGPLPHPELQTGVTPLHPSQSARNLGVVLDNRLALSENIAATTRSCRFILYNIRRIRPLLTNYSTQLLVQAMILSRLDYCNSLLAGLPASATRPLQLIQNAAARLVYNLPRDSHVTPLLISLHWLPVQARIRFKTLVLAFQAVKGSAPGYLQKMIRPYKPARSLRSATTGRLIPPPTRAATRSRLFAVLAPRWWNDLPVEVRTAECLSTFKRKLKTHLFSVYLSPLP</sequence>
<proteinExistence type="predicted"/>
<feature type="non-terminal residue" evidence="2">
    <location>
        <position position="245"/>
    </location>
</feature>
<dbReference type="AlphaFoldDB" id="A0A9D3MTC5"/>
<evidence type="ECO:0000313" key="3">
    <source>
        <dbReference type="Proteomes" id="UP001044222"/>
    </source>
</evidence>
<dbReference type="Proteomes" id="UP001044222">
    <property type="component" value="Unassembled WGS sequence"/>
</dbReference>
<reference evidence="2" key="1">
    <citation type="submission" date="2021-01" db="EMBL/GenBank/DDBJ databases">
        <title>A chromosome-scale assembly of European eel, Anguilla anguilla.</title>
        <authorList>
            <person name="Henkel C."/>
            <person name="Jong-Raadsen S.A."/>
            <person name="Dufour S."/>
            <person name="Weltzien F.-A."/>
            <person name="Palstra A.P."/>
            <person name="Pelster B."/>
            <person name="Spaink H.P."/>
            <person name="Van Den Thillart G.E."/>
            <person name="Jansen H."/>
            <person name="Zahm M."/>
            <person name="Klopp C."/>
            <person name="Cedric C."/>
            <person name="Louis A."/>
            <person name="Berthelot C."/>
            <person name="Parey E."/>
            <person name="Roest Crollius H."/>
            <person name="Montfort J."/>
            <person name="Robinson-Rechavi M."/>
            <person name="Bucao C."/>
            <person name="Bouchez O."/>
            <person name="Gislard M."/>
            <person name="Lluch J."/>
            <person name="Milhes M."/>
            <person name="Lampietro C."/>
            <person name="Lopez Roques C."/>
            <person name="Donnadieu C."/>
            <person name="Braasch I."/>
            <person name="Desvignes T."/>
            <person name="Postlethwait J."/>
            <person name="Bobe J."/>
            <person name="Guiguen Y."/>
            <person name="Dirks R."/>
        </authorList>
    </citation>
    <scope>NUCLEOTIDE SEQUENCE</scope>
    <source>
        <strain evidence="2">Tag_6206</strain>
        <tissue evidence="2">Liver</tissue>
    </source>
</reference>
<accession>A0A9D3MTC5</accession>
<comment type="caution">
    <text evidence="2">The sequence shown here is derived from an EMBL/GenBank/DDBJ whole genome shotgun (WGS) entry which is preliminary data.</text>
</comment>
<protein>
    <submittedName>
        <fullName evidence="2">Uncharacterized protein</fullName>
    </submittedName>
</protein>
<organism evidence="2 3">
    <name type="scientific">Anguilla anguilla</name>
    <name type="common">European freshwater eel</name>
    <name type="synonym">Muraena anguilla</name>
    <dbReference type="NCBI Taxonomy" id="7936"/>
    <lineage>
        <taxon>Eukaryota</taxon>
        <taxon>Metazoa</taxon>
        <taxon>Chordata</taxon>
        <taxon>Craniata</taxon>
        <taxon>Vertebrata</taxon>
        <taxon>Euteleostomi</taxon>
        <taxon>Actinopterygii</taxon>
        <taxon>Neopterygii</taxon>
        <taxon>Teleostei</taxon>
        <taxon>Anguilliformes</taxon>
        <taxon>Anguillidae</taxon>
        <taxon>Anguilla</taxon>
    </lineage>
</organism>
<evidence type="ECO:0000256" key="1">
    <source>
        <dbReference type="SAM" id="MobiDB-lite"/>
    </source>
</evidence>
<dbReference type="EMBL" id="JAFIRN010000002">
    <property type="protein sequence ID" value="KAG5854839.1"/>
    <property type="molecule type" value="Genomic_DNA"/>
</dbReference>